<organism evidence="2 3">
    <name type="scientific">Pendulispora brunnea</name>
    <dbReference type="NCBI Taxonomy" id="2905690"/>
    <lineage>
        <taxon>Bacteria</taxon>
        <taxon>Pseudomonadati</taxon>
        <taxon>Myxococcota</taxon>
        <taxon>Myxococcia</taxon>
        <taxon>Myxococcales</taxon>
        <taxon>Sorangiineae</taxon>
        <taxon>Pendulisporaceae</taxon>
        <taxon>Pendulispora</taxon>
    </lineage>
</organism>
<sequence length="213" mass="23965">MMRRALRGGRLLLDGQFDELYPPAVREVSSSFWTPVSVAMRVAELLVRGPRTRVLDVGSGVGKFCIVGAAVTGATFVGLEHREHFVRVAEGVARRLGVRNATFVHGRLGEHFDTRFDAYYFYNPFEENLWGGAMPLDQTVELSERRFFDDVETASAMLSMARVGTRVATYHGFGGVMPNQYRRIHREPAMTDHIELWIKSEGPASARTSNRTR</sequence>
<feature type="domain" description="Methyltransferase" evidence="1">
    <location>
        <begin position="52"/>
        <end position="117"/>
    </location>
</feature>
<evidence type="ECO:0000313" key="3">
    <source>
        <dbReference type="Proteomes" id="UP001379533"/>
    </source>
</evidence>
<protein>
    <submittedName>
        <fullName evidence="2">Class I SAM-dependent methyltransferase</fullName>
    </submittedName>
</protein>
<dbReference type="InterPro" id="IPR025714">
    <property type="entry name" value="Methyltranfer_dom"/>
</dbReference>
<evidence type="ECO:0000259" key="1">
    <source>
        <dbReference type="Pfam" id="PF13847"/>
    </source>
</evidence>
<dbReference type="Gene3D" id="3.40.50.150">
    <property type="entry name" value="Vaccinia Virus protein VP39"/>
    <property type="match status" value="1"/>
</dbReference>
<dbReference type="Pfam" id="PF13847">
    <property type="entry name" value="Methyltransf_31"/>
    <property type="match status" value="1"/>
</dbReference>
<dbReference type="Proteomes" id="UP001379533">
    <property type="component" value="Chromosome"/>
</dbReference>
<gene>
    <name evidence="2" type="ORF">LZC95_35240</name>
</gene>
<keyword evidence="3" id="KW-1185">Reference proteome</keyword>
<accession>A0ABZ2JYX9</accession>
<keyword evidence="2" id="KW-0808">Transferase</keyword>
<name>A0ABZ2JYX9_9BACT</name>
<dbReference type="CDD" id="cd02440">
    <property type="entry name" value="AdoMet_MTases"/>
    <property type="match status" value="1"/>
</dbReference>
<dbReference type="GO" id="GO:0008168">
    <property type="term" value="F:methyltransferase activity"/>
    <property type="evidence" value="ECO:0007669"/>
    <property type="project" value="UniProtKB-KW"/>
</dbReference>
<dbReference type="RefSeq" id="WP_394842317.1">
    <property type="nucleotide sequence ID" value="NZ_CP089982.1"/>
</dbReference>
<dbReference type="GO" id="GO:0032259">
    <property type="term" value="P:methylation"/>
    <property type="evidence" value="ECO:0007669"/>
    <property type="project" value="UniProtKB-KW"/>
</dbReference>
<reference evidence="2 3" key="1">
    <citation type="submission" date="2021-12" db="EMBL/GenBank/DDBJ databases">
        <title>Discovery of the Pendulisporaceae a myxobacterial family with distinct sporulation behavior and unique specialized metabolism.</title>
        <authorList>
            <person name="Garcia R."/>
            <person name="Popoff A."/>
            <person name="Bader C.D."/>
            <person name="Loehr J."/>
            <person name="Walesch S."/>
            <person name="Walt C."/>
            <person name="Boldt J."/>
            <person name="Bunk B."/>
            <person name="Haeckl F.J.F.P.J."/>
            <person name="Gunesch A.P."/>
            <person name="Birkelbach J."/>
            <person name="Nuebel U."/>
            <person name="Pietschmann T."/>
            <person name="Bach T."/>
            <person name="Mueller R."/>
        </authorList>
    </citation>
    <scope>NUCLEOTIDE SEQUENCE [LARGE SCALE GENOMIC DNA]</scope>
    <source>
        <strain evidence="2 3">MSr12523</strain>
    </source>
</reference>
<dbReference type="EMBL" id="CP089982">
    <property type="protein sequence ID" value="WXA91695.1"/>
    <property type="molecule type" value="Genomic_DNA"/>
</dbReference>
<proteinExistence type="predicted"/>
<dbReference type="InterPro" id="IPR029063">
    <property type="entry name" value="SAM-dependent_MTases_sf"/>
</dbReference>
<keyword evidence="2" id="KW-0489">Methyltransferase</keyword>
<evidence type="ECO:0000313" key="2">
    <source>
        <dbReference type="EMBL" id="WXA91695.1"/>
    </source>
</evidence>
<dbReference type="SUPFAM" id="SSF53335">
    <property type="entry name" value="S-adenosyl-L-methionine-dependent methyltransferases"/>
    <property type="match status" value="1"/>
</dbReference>